<reference evidence="1 2" key="1">
    <citation type="journal article" date="2022" name="Syst. Appl. Microbiol.">
        <title>Rhodopirellula aestuarii sp. nov., a novel member of the genus Rhodopirellula isolated from brackish sediments collected in the Tagus River estuary, Portugal.</title>
        <authorList>
            <person name="Vitorino I.R."/>
            <person name="Klimek D."/>
            <person name="Calusinska M."/>
            <person name="Lobo-da-Cunha A."/>
            <person name="Vasconcelos V."/>
            <person name="Lage O.M."/>
        </authorList>
    </citation>
    <scope>NUCLEOTIDE SEQUENCE [LARGE SCALE GENOMIC DNA]</scope>
    <source>
        <strain evidence="1 2">ICT_H3.1</strain>
    </source>
</reference>
<name>A0ABT0UCI1_9BACT</name>
<dbReference type="RefSeq" id="WP_250932763.1">
    <property type="nucleotide sequence ID" value="NZ_JAMQBK010000096.1"/>
</dbReference>
<dbReference type="Pfam" id="PF06067">
    <property type="entry name" value="DUF932"/>
    <property type="match status" value="1"/>
</dbReference>
<evidence type="ECO:0000313" key="1">
    <source>
        <dbReference type="EMBL" id="MCM2374712.1"/>
    </source>
</evidence>
<organism evidence="1 2">
    <name type="scientific">Aporhodopirellula aestuarii</name>
    <dbReference type="NCBI Taxonomy" id="2950107"/>
    <lineage>
        <taxon>Bacteria</taxon>
        <taxon>Pseudomonadati</taxon>
        <taxon>Planctomycetota</taxon>
        <taxon>Planctomycetia</taxon>
        <taxon>Pirellulales</taxon>
        <taxon>Pirellulaceae</taxon>
        <taxon>Aporhodopirellula</taxon>
    </lineage>
</organism>
<dbReference type="InterPro" id="IPR026325">
    <property type="entry name" value="DUF932"/>
</dbReference>
<protein>
    <recommendedName>
        <fullName evidence="3">DUF932 domain-containing protein</fullName>
    </recommendedName>
</protein>
<proteinExistence type="predicted"/>
<dbReference type="EMBL" id="JAMQBK010000096">
    <property type="protein sequence ID" value="MCM2374712.1"/>
    <property type="molecule type" value="Genomic_DNA"/>
</dbReference>
<comment type="caution">
    <text evidence="1">The sequence shown here is derived from an EMBL/GenBank/DDBJ whole genome shotgun (WGS) entry which is preliminary data.</text>
</comment>
<dbReference type="Proteomes" id="UP001202961">
    <property type="component" value="Unassembled WGS sequence"/>
</dbReference>
<gene>
    <name evidence="1" type="ORF">NB063_29160</name>
</gene>
<evidence type="ECO:0008006" key="3">
    <source>
        <dbReference type="Google" id="ProtNLM"/>
    </source>
</evidence>
<sequence>LVDGYTETWFPVRHQDVLDGVEDTLGNAGFEIRNYQLSVSHGKQRFFGVLDIATPLADGVTLSVGIRNSNDKSFPIGFCVGNRTFVCDNLAFASEIVISKRHTRFGTDRFREGIATAVGQLTDYRTLEAQRIEQLQTRELPDRTAESIVLRAWEQGLVGSRLLRPLLDEWRKPTYEDFEDRTAWSMLAAYTHVAKDRQRRYPSKAAWEVMQFQALLAA</sequence>
<evidence type="ECO:0000313" key="2">
    <source>
        <dbReference type="Proteomes" id="UP001202961"/>
    </source>
</evidence>
<keyword evidence="2" id="KW-1185">Reference proteome</keyword>
<feature type="non-terminal residue" evidence="1">
    <location>
        <position position="1"/>
    </location>
</feature>
<accession>A0ABT0UCI1</accession>